<dbReference type="Proteomes" id="UP000823388">
    <property type="component" value="Chromosome 4N"/>
</dbReference>
<proteinExistence type="predicted"/>
<feature type="region of interest" description="Disordered" evidence="1">
    <location>
        <begin position="342"/>
        <end position="367"/>
    </location>
</feature>
<comment type="caution">
    <text evidence="2">The sequence shown here is derived from an EMBL/GenBank/DDBJ whole genome shotgun (WGS) entry which is preliminary data.</text>
</comment>
<dbReference type="EMBL" id="CM029044">
    <property type="protein sequence ID" value="KAG2608030.1"/>
    <property type="molecule type" value="Genomic_DNA"/>
</dbReference>
<evidence type="ECO:0000313" key="2">
    <source>
        <dbReference type="EMBL" id="KAG2608030.1"/>
    </source>
</evidence>
<feature type="compositionally biased region" description="Basic residues" evidence="1">
    <location>
        <begin position="342"/>
        <end position="356"/>
    </location>
</feature>
<dbReference type="AlphaFoldDB" id="A0A8T0TAL3"/>
<sequence length="386" mass="42136">MPGQLARRCSQGCGQRRSGLVAQRPWGQARVRPAAGGQVEHELRPRRRAYTGSRRRVRTGGSVQLPGGQIDAALPPRRVLLRGTQQNSGGARRRVAWVHLPALPAAYKRPTPPSRLGGASFSTGAARPRSKGADRHVDAVPLLLAMTSGADRHVDVVHLLLAMTSGGESWLPGDHNSGTRRRACSSSRAGVEGSWAIIENSPPNVIRSPAAVKLAVCLRARRGRRPCRSRGVGSPAMWLHTYRKGGLPSGSSSIVAQAAGALHLCHRQAPLPPSLSGTRRHRTDDDPAAKTPKCSPARRGRRCMFKPGTNPPPPRRRRSAARRLGRRFTFKTGRRRLRRLRRPRLTRPPPCRHRLPRPSPSLHHAGDALAVVPARVEAGERVEQRE</sequence>
<accession>A0A8T0TAL3</accession>
<keyword evidence="3" id="KW-1185">Reference proteome</keyword>
<feature type="compositionally biased region" description="Basic residues" evidence="1">
    <location>
        <begin position="314"/>
        <end position="324"/>
    </location>
</feature>
<evidence type="ECO:0000256" key="1">
    <source>
        <dbReference type="SAM" id="MobiDB-lite"/>
    </source>
</evidence>
<feature type="region of interest" description="Disordered" evidence="1">
    <location>
        <begin position="108"/>
        <end position="134"/>
    </location>
</feature>
<evidence type="ECO:0000313" key="3">
    <source>
        <dbReference type="Proteomes" id="UP000823388"/>
    </source>
</evidence>
<reference evidence="2 3" key="1">
    <citation type="submission" date="2020-05" db="EMBL/GenBank/DDBJ databases">
        <title>WGS assembly of Panicum virgatum.</title>
        <authorList>
            <person name="Lovell J.T."/>
            <person name="Jenkins J."/>
            <person name="Shu S."/>
            <person name="Juenger T.E."/>
            <person name="Schmutz J."/>
        </authorList>
    </citation>
    <scope>NUCLEOTIDE SEQUENCE [LARGE SCALE GENOMIC DNA]</scope>
    <source>
        <strain evidence="3">cv. AP13</strain>
    </source>
</reference>
<protein>
    <submittedName>
        <fullName evidence="2">Uncharacterized protein</fullName>
    </submittedName>
</protein>
<organism evidence="2 3">
    <name type="scientific">Panicum virgatum</name>
    <name type="common">Blackwell switchgrass</name>
    <dbReference type="NCBI Taxonomy" id="38727"/>
    <lineage>
        <taxon>Eukaryota</taxon>
        <taxon>Viridiplantae</taxon>
        <taxon>Streptophyta</taxon>
        <taxon>Embryophyta</taxon>
        <taxon>Tracheophyta</taxon>
        <taxon>Spermatophyta</taxon>
        <taxon>Magnoliopsida</taxon>
        <taxon>Liliopsida</taxon>
        <taxon>Poales</taxon>
        <taxon>Poaceae</taxon>
        <taxon>PACMAD clade</taxon>
        <taxon>Panicoideae</taxon>
        <taxon>Panicodae</taxon>
        <taxon>Paniceae</taxon>
        <taxon>Panicinae</taxon>
        <taxon>Panicum</taxon>
        <taxon>Panicum sect. Hiantes</taxon>
    </lineage>
</organism>
<gene>
    <name evidence="2" type="ORF">PVAP13_4NG291738</name>
</gene>
<name>A0A8T0TAL3_PANVG</name>
<feature type="region of interest" description="Disordered" evidence="1">
    <location>
        <begin position="270"/>
        <end position="324"/>
    </location>
</feature>